<sequence length="786" mass="88962">MFSFADKLKPFFSITPPWDGSRSPDPSTPIHHKKYSESDLASNKPPSAPSIHHSFSNTDFTCNSSANELLSDSYDSTANTLAIRSLLSSFQISLRILVMQQRKTYTQKPPVILYDVSDMTSACDDCMRVFYPEQMSELIFGNCYISTPSSGLKLQTLHTDSVMLSRVICHNAPHLIRSNQSSTQFISVKSNSLTPNQNTERARSSVVRCRTATSRSNFDRDTHLFNKPLSSSLDSKRTNPIYSSPANSNYNLDLWCSDDSASSPGRQAFVESLTSPHKLVSKTRRLAIVLIFHNKEGFSTRIDDILQSNFLFLENSINTLADNIYDVIYSTTEASFSPSLVVALEDFLCDVSTQLSPINHLSYTPLQLYNFSDCPVKRIPRIISNLHTNLNSVSYMENFFSRLLTAFLTYHHSWLVSMIPQGNTQGKLSSHIEGLASRYGYSSSSPFVCKVLLFDHYYQFSQELLSQLVILFSYLFRQQIDTLCSCTSPTHDVTPSNEDFLIISMDKDVFNSSTLIKPETNANNSNIQFYTYNPSDEQNTSSKDYAQVLLTNDTIFTDIMGDSQISQNVSILNYASSDRNEAVLQSLSELRHLCTHLELGYTQDELFPADDSLYELGDVANIPPPTLIIADLNEFTVEVIHNDSILINNWKYKETVLSNSRTQKYSRLVHRLVEMISNIMEPVNIGEDDDLKEAEHLNCEIALVCLENALADIYTKAQLIVKHLKNWLDTPGCVEDRTRTHELFSELIALLRVDVSDLELLMRIAYVIAPEDRNTLERLITFVYAY</sequence>
<dbReference type="AlphaFoldDB" id="A0AAV7KK12"/>
<evidence type="ECO:0000313" key="5">
    <source>
        <dbReference type="Proteomes" id="UP001165289"/>
    </source>
</evidence>
<comment type="caution">
    <text evidence="4">The sequence shown here is derived from an EMBL/GenBank/DDBJ whole genome shotgun (WGS) entry which is preliminary data.</text>
</comment>
<evidence type="ECO:0000256" key="1">
    <source>
        <dbReference type="SAM" id="MobiDB-lite"/>
    </source>
</evidence>
<dbReference type="Pfam" id="PF14638">
    <property type="entry name" value="FNIP_C"/>
    <property type="match status" value="1"/>
</dbReference>
<dbReference type="EMBL" id="JAKMXF010000011">
    <property type="protein sequence ID" value="KAI6661638.1"/>
    <property type="molecule type" value="Genomic_DNA"/>
</dbReference>
<name>A0AAV7KK12_9METZ</name>
<reference evidence="4 5" key="1">
    <citation type="journal article" date="2023" name="BMC Biol.">
        <title>The compact genome of the sponge Oopsacas minuta (Hexactinellida) is lacking key metazoan core genes.</title>
        <authorList>
            <person name="Santini S."/>
            <person name="Schenkelaars Q."/>
            <person name="Jourda C."/>
            <person name="Duchesne M."/>
            <person name="Belahbib H."/>
            <person name="Rocher C."/>
            <person name="Selva M."/>
            <person name="Riesgo A."/>
            <person name="Vervoort M."/>
            <person name="Leys S.P."/>
            <person name="Kodjabachian L."/>
            <person name="Le Bivic A."/>
            <person name="Borchiellini C."/>
            <person name="Claverie J.M."/>
            <person name="Renard E."/>
        </authorList>
    </citation>
    <scope>NUCLEOTIDE SEQUENCE [LARGE SCALE GENOMIC DNA]</scope>
    <source>
        <strain evidence="4">SPO-2</strain>
    </source>
</reference>
<evidence type="ECO:0000259" key="2">
    <source>
        <dbReference type="Pfam" id="PF14637"/>
    </source>
</evidence>
<dbReference type="InterPro" id="IPR028086">
    <property type="entry name" value="FNIP_C_dom"/>
</dbReference>
<accession>A0AAV7KK12</accession>
<proteinExistence type="predicted"/>
<dbReference type="InterPro" id="IPR028085">
    <property type="entry name" value="FNIP_mid_dom"/>
</dbReference>
<protein>
    <submittedName>
        <fullName evidence="4">Uncharacterized protein</fullName>
    </submittedName>
</protein>
<evidence type="ECO:0000259" key="3">
    <source>
        <dbReference type="Pfam" id="PF14638"/>
    </source>
</evidence>
<dbReference type="Proteomes" id="UP001165289">
    <property type="component" value="Unassembled WGS sequence"/>
</dbReference>
<feature type="domain" description="Folliculin-interacting protein C-terminal" evidence="3">
    <location>
        <begin position="626"/>
        <end position="770"/>
    </location>
</feature>
<feature type="domain" description="Folliculin-interacting protein middle" evidence="2">
    <location>
        <begin position="280"/>
        <end position="424"/>
    </location>
</feature>
<organism evidence="4 5">
    <name type="scientific">Oopsacas minuta</name>
    <dbReference type="NCBI Taxonomy" id="111878"/>
    <lineage>
        <taxon>Eukaryota</taxon>
        <taxon>Metazoa</taxon>
        <taxon>Porifera</taxon>
        <taxon>Hexactinellida</taxon>
        <taxon>Hexasterophora</taxon>
        <taxon>Lyssacinosida</taxon>
        <taxon>Leucopsacidae</taxon>
        <taxon>Oopsacas</taxon>
    </lineage>
</organism>
<keyword evidence="5" id="KW-1185">Reference proteome</keyword>
<evidence type="ECO:0000313" key="4">
    <source>
        <dbReference type="EMBL" id="KAI6661638.1"/>
    </source>
</evidence>
<gene>
    <name evidence="4" type="ORF">LOD99_13511</name>
</gene>
<feature type="region of interest" description="Disordered" evidence="1">
    <location>
        <begin position="19"/>
        <end position="48"/>
    </location>
</feature>
<dbReference type="Pfam" id="PF14637">
    <property type="entry name" value="FNIP_M"/>
    <property type="match status" value="1"/>
</dbReference>